<dbReference type="Proteomes" id="UP000539953">
    <property type="component" value="Unassembled WGS sequence"/>
</dbReference>
<proteinExistence type="inferred from homology"/>
<dbReference type="EMBL" id="JACHHK010000003">
    <property type="protein sequence ID" value="MBB5182935.1"/>
    <property type="molecule type" value="Genomic_DNA"/>
</dbReference>
<dbReference type="Pfam" id="PF06050">
    <property type="entry name" value="HGD-D"/>
    <property type="match status" value="1"/>
</dbReference>
<dbReference type="PANTHER" id="PTHR30548">
    <property type="entry name" value="2-HYDROXYGLUTARYL-COA DEHYDRATASE, D-COMPONENT-RELATED"/>
    <property type="match status" value="1"/>
</dbReference>
<gene>
    <name evidence="3" type="ORF">HNQ47_000955</name>
</gene>
<accession>A0A7W8FWT5</accession>
<dbReference type="RefSeq" id="WP_183328073.1">
    <property type="nucleotide sequence ID" value="NZ_JACHHK010000003.1"/>
</dbReference>
<name>A0A7W8FWT5_9FIRM</name>
<dbReference type="Gene3D" id="3.40.50.11890">
    <property type="match status" value="1"/>
</dbReference>
<evidence type="ECO:0000256" key="1">
    <source>
        <dbReference type="ARBA" id="ARBA00001966"/>
    </source>
</evidence>
<dbReference type="GO" id="GO:0016836">
    <property type="term" value="F:hydro-lyase activity"/>
    <property type="evidence" value="ECO:0007669"/>
    <property type="project" value="UniProtKB-ARBA"/>
</dbReference>
<protein>
    <submittedName>
        <fullName evidence="3">Benzoyl-CoA reductase/2-hydroxyglutaryl-CoA dehydratase subunit BcrC/BadD/HgdB</fullName>
    </submittedName>
</protein>
<comment type="cofactor">
    <cofactor evidence="1">
        <name>[4Fe-4S] cluster</name>
        <dbReference type="ChEBI" id="CHEBI:49883"/>
    </cofactor>
</comment>
<dbReference type="PANTHER" id="PTHR30548:SF2">
    <property type="entry name" value="2-HYDROXYACYL-COA DEHYDRATASE,D-COMPONENT"/>
    <property type="match status" value="1"/>
</dbReference>
<reference evidence="3 4" key="1">
    <citation type="submission" date="2020-08" db="EMBL/GenBank/DDBJ databases">
        <title>Genomic Encyclopedia of Type Strains, Phase IV (KMG-IV): sequencing the most valuable type-strain genomes for metagenomic binning, comparative biology and taxonomic classification.</title>
        <authorList>
            <person name="Goeker M."/>
        </authorList>
    </citation>
    <scope>NUCLEOTIDE SEQUENCE [LARGE SCALE GENOMIC DNA]</scope>
    <source>
        <strain evidence="3 4">DSM 25799</strain>
    </source>
</reference>
<comment type="caution">
    <text evidence="3">The sequence shown here is derived from an EMBL/GenBank/DDBJ whole genome shotgun (WGS) entry which is preliminary data.</text>
</comment>
<sequence length="421" mass="47865">MPNLEKTVSDYMYDKTYNDPDVARKRLLQAYKAYAFKLRYFPDKNLPKSRQYLGRISMDHIIRAYDHPEQSALTSLFMPNEINKAFGLHDLCAEQFAAYIGGAWSTKAYVEIAERAGIAETFCSYHKILMGAAVQGILPKPKVIVNTSLACDANNLSFRAISNLYGVPQYYVDVPYTQSPAAVEYVADQLRKLVPWLEEHTGRKFDEQAFHEAILNSKHTIENMQEVLRLKKDHYLPTTLTCELYETLALHGGLGSKESLRYSEKLLHDYRHAEARPGKRILWMHTNPFGQNCVKELFNESEKYQLIAGDINFDSLVDMDPDHPFESMARRLVYGIINGPVTNRINGVRKTADALDIDGIICFCHWGCKETCGASSLIKEQLEQAGYPTLILNGDGVDPSNRNDGQTQTRVEAFLEMLERD</sequence>
<evidence type="ECO:0000256" key="2">
    <source>
        <dbReference type="ARBA" id="ARBA00005806"/>
    </source>
</evidence>
<comment type="similarity">
    <text evidence="2">Belongs to the FldB/FldC dehydratase alpha/beta subunit family.</text>
</comment>
<dbReference type="InterPro" id="IPR010327">
    <property type="entry name" value="FldB/FldC_alpha/beta"/>
</dbReference>
<organism evidence="3 4">
    <name type="scientific">Catenisphaera adipataccumulans</name>
    <dbReference type="NCBI Taxonomy" id="700500"/>
    <lineage>
        <taxon>Bacteria</taxon>
        <taxon>Bacillati</taxon>
        <taxon>Bacillota</taxon>
        <taxon>Erysipelotrichia</taxon>
        <taxon>Erysipelotrichales</taxon>
        <taxon>Erysipelotrichaceae</taxon>
        <taxon>Catenisphaera</taxon>
    </lineage>
</organism>
<evidence type="ECO:0000313" key="3">
    <source>
        <dbReference type="EMBL" id="MBB5182935.1"/>
    </source>
</evidence>
<keyword evidence="4" id="KW-1185">Reference proteome</keyword>
<dbReference type="AlphaFoldDB" id="A0A7W8FWT5"/>
<evidence type="ECO:0000313" key="4">
    <source>
        <dbReference type="Proteomes" id="UP000539953"/>
    </source>
</evidence>
<dbReference type="Gene3D" id="3.40.50.11900">
    <property type="match status" value="1"/>
</dbReference>